<dbReference type="NCBIfam" id="TIGR02115">
    <property type="entry name" value="potass_kdpF"/>
    <property type="match status" value="1"/>
</dbReference>
<keyword evidence="1" id="KW-0472">Membrane</keyword>
<evidence type="ECO:0000313" key="2">
    <source>
        <dbReference type="EMBL" id="MBL6080276.1"/>
    </source>
</evidence>
<evidence type="ECO:0000256" key="1">
    <source>
        <dbReference type="SAM" id="Phobius"/>
    </source>
</evidence>
<dbReference type="Proteomes" id="UP000660885">
    <property type="component" value="Unassembled WGS sequence"/>
</dbReference>
<comment type="caution">
    <text evidence="2">The sequence shown here is derived from an EMBL/GenBank/DDBJ whole genome shotgun (WGS) entry which is preliminary data.</text>
</comment>
<reference evidence="2 3" key="1">
    <citation type="submission" date="2021-01" db="EMBL/GenBank/DDBJ databases">
        <title>Belnapia mucosa sp. nov. and Belnapia arida sp. nov., isolated from the Tabernas Desert (Almeria, Spain).</title>
        <authorList>
            <person name="Molina-Menor E."/>
            <person name="Vidal-Verdu A."/>
            <person name="Calonge A."/>
            <person name="Satari L."/>
            <person name="Pereto J."/>
            <person name="Porcar M."/>
        </authorList>
    </citation>
    <scope>NUCLEOTIDE SEQUENCE [LARGE SCALE GENOMIC DNA]</scope>
    <source>
        <strain evidence="2 3">T18</strain>
    </source>
</reference>
<dbReference type="Pfam" id="PF09604">
    <property type="entry name" value="Potass_KdpF"/>
    <property type="match status" value="1"/>
</dbReference>
<keyword evidence="3" id="KW-1185">Reference proteome</keyword>
<keyword evidence="1" id="KW-1133">Transmembrane helix</keyword>
<accession>A0ABS1UAH8</accession>
<evidence type="ECO:0000313" key="3">
    <source>
        <dbReference type="Proteomes" id="UP000660885"/>
    </source>
</evidence>
<organism evidence="2 3">
    <name type="scientific">Belnapia arida</name>
    <dbReference type="NCBI Taxonomy" id="2804533"/>
    <lineage>
        <taxon>Bacteria</taxon>
        <taxon>Pseudomonadati</taxon>
        <taxon>Pseudomonadota</taxon>
        <taxon>Alphaproteobacteria</taxon>
        <taxon>Acetobacterales</taxon>
        <taxon>Roseomonadaceae</taxon>
        <taxon>Belnapia</taxon>
    </lineage>
</organism>
<feature type="transmembrane region" description="Helical" evidence="1">
    <location>
        <begin position="12"/>
        <end position="30"/>
    </location>
</feature>
<keyword evidence="1" id="KW-0812">Transmembrane</keyword>
<gene>
    <name evidence="2" type="primary">kdpF</name>
    <name evidence="2" type="ORF">JMJ56_19850</name>
</gene>
<proteinExistence type="predicted"/>
<sequence length="35" mass="3815">MRARVAAMMELVLGGTVTTGLLLYLLLALLRPEDL</sequence>
<name>A0ABS1UAH8_9PROT</name>
<dbReference type="EMBL" id="JAETWB010000012">
    <property type="protein sequence ID" value="MBL6080276.1"/>
    <property type="molecule type" value="Genomic_DNA"/>
</dbReference>
<protein>
    <submittedName>
        <fullName evidence="2">K(+)-transporting ATPase subunit F</fullName>
    </submittedName>
</protein>
<dbReference type="InterPro" id="IPR011726">
    <property type="entry name" value="KdpF"/>
</dbReference>